<accession>A0A934TXH7</accession>
<comment type="caution">
    <text evidence="1">The sequence shown here is derived from an EMBL/GenBank/DDBJ whole genome shotgun (WGS) entry which is preliminary data.</text>
</comment>
<reference evidence="1" key="1">
    <citation type="journal article" date="2012" name="J. Microbiol. Biotechnol.">
        <title>Ramlibacter ginsenosidimutans sp. nov., with ginsenoside-converting activity.</title>
        <authorList>
            <person name="Wang L."/>
            <person name="An D.S."/>
            <person name="Kim S.G."/>
            <person name="Jin F.X."/>
            <person name="Kim S.C."/>
            <person name="Lee S.T."/>
            <person name="Im W.T."/>
        </authorList>
    </citation>
    <scope>NUCLEOTIDE SEQUENCE</scope>
    <source>
        <strain evidence="1">KACC 17527</strain>
    </source>
</reference>
<keyword evidence="2" id="KW-1185">Reference proteome</keyword>
<evidence type="ECO:0000313" key="2">
    <source>
        <dbReference type="Proteomes" id="UP000630528"/>
    </source>
</evidence>
<sequence length="156" mass="17352">MTRTVLLVAFLAAGLLLVRSGALSPWLWMLLTVVVIATRVIARMDAYQDELSLTDQGITRQHGSKLRKVQNESVRWDQVRRIEVLTHETGPGRKDLLFLLYGTGDAGVAVPGAVAERHGLLPELRRRCPGFQEDQWEQAQAATGRATILLWEQAAP</sequence>
<reference evidence="1" key="2">
    <citation type="submission" date="2021-01" db="EMBL/GenBank/DDBJ databases">
        <authorList>
            <person name="Kang M."/>
        </authorList>
    </citation>
    <scope>NUCLEOTIDE SEQUENCE</scope>
    <source>
        <strain evidence="1">KACC 17527</strain>
    </source>
</reference>
<dbReference type="Proteomes" id="UP000630528">
    <property type="component" value="Unassembled WGS sequence"/>
</dbReference>
<evidence type="ECO:0000313" key="1">
    <source>
        <dbReference type="EMBL" id="MBK6009298.1"/>
    </source>
</evidence>
<gene>
    <name evidence="1" type="ORF">JJB11_24630</name>
</gene>
<name>A0A934TXH7_9BURK</name>
<protein>
    <submittedName>
        <fullName evidence="1">Uncharacterized protein</fullName>
    </submittedName>
</protein>
<organism evidence="1 2">
    <name type="scientific">Ramlibacter ginsenosidimutans</name>
    <dbReference type="NCBI Taxonomy" id="502333"/>
    <lineage>
        <taxon>Bacteria</taxon>
        <taxon>Pseudomonadati</taxon>
        <taxon>Pseudomonadota</taxon>
        <taxon>Betaproteobacteria</taxon>
        <taxon>Burkholderiales</taxon>
        <taxon>Comamonadaceae</taxon>
        <taxon>Ramlibacter</taxon>
    </lineage>
</organism>
<dbReference type="AlphaFoldDB" id="A0A934TXH7"/>
<dbReference type="EMBL" id="JAEPWM010000017">
    <property type="protein sequence ID" value="MBK6009298.1"/>
    <property type="molecule type" value="Genomic_DNA"/>
</dbReference>
<proteinExistence type="predicted"/>
<dbReference type="RefSeq" id="WP_201177785.1">
    <property type="nucleotide sequence ID" value="NZ_JAEPWM010000017.1"/>
</dbReference>